<keyword evidence="2" id="KW-0808">Transferase</keyword>
<dbReference type="InterPro" id="IPR050266">
    <property type="entry name" value="AB_hydrolase_sf"/>
</dbReference>
<accession>I0JQ87</accession>
<evidence type="ECO:0000259" key="1">
    <source>
        <dbReference type="Pfam" id="PF00561"/>
    </source>
</evidence>
<dbReference type="GO" id="GO:0004742">
    <property type="term" value="F:dihydrolipoyllysine-residue acetyltransferase activity"/>
    <property type="evidence" value="ECO:0007669"/>
    <property type="project" value="UniProtKB-EC"/>
</dbReference>
<dbReference type="PATRIC" id="fig|866895.3.peg.2992"/>
<reference evidence="2 3" key="1">
    <citation type="journal article" date="2013" name="Environ. Microbiol.">
        <title>Chloride and organic osmolytes: a hybrid strategy to cope with elevated salinities by the moderately halophilic, chloride-dependent bacterium Halobacillus halophilus.</title>
        <authorList>
            <person name="Saum S.H."/>
            <person name="Pfeiffer F."/>
            <person name="Palm P."/>
            <person name="Rampp M."/>
            <person name="Schuster S.C."/>
            <person name="Muller V."/>
            <person name="Oesterhelt D."/>
        </authorList>
    </citation>
    <scope>NUCLEOTIDE SEQUENCE [LARGE SCALE GENOMIC DNA]</scope>
    <source>
        <strain evidence="3">ATCC 35676 / DSM 2266 / JCM 20832 / KCTC 3685 / LMG 17431 / NBRC 102448 / NCIMB 2269</strain>
    </source>
</reference>
<name>I0JQ87_HALH3</name>
<dbReference type="Proteomes" id="UP000007397">
    <property type="component" value="Chromosome"/>
</dbReference>
<dbReference type="eggNOG" id="COG0596">
    <property type="taxonomic scope" value="Bacteria"/>
</dbReference>
<dbReference type="PANTHER" id="PTHR43798">
    <property type="entry name" value="MONOACYLGLYCEROL LIPASE"/>
    <property type="match status" value="1"/>
</dbReference>
<protein>
    <submittedName>
        <fullName evidence="2">Beta-ketoadipate enol-lactone hydrolase</fullName>
        <ecNumber evidence="2">2.3.1.12</ecNumber>
    </submittedName>
</protein>
<feature type="domain" description="AB hydrolase-1" evidence="1">
    <location>
        <begin position="15"/>
        <end position="121"/>
    </location>
</feature>
<dbReference type="InterPro" id="IPR029058">
    <property type="entry name" value="AB_hydrolase_fold"/>
</dbReference>
<dbReference type="HOGENOM" id="CLU_020336_50_6_9"/>
<keyword evidence="3" id="KW-1185">Reference proteome</keyword>
<dbReference type="EC" id="2.3.1.12" evidence="2"/>
<dbReference type="SUPFAM" id="SSF53474">
    <property type="entry name" value="alpha/beta-Hydrolases"/>
    <property type="match status" value="1"/>
</dbReference>
<dbReference type="AlphaFoldDB" id="I0JQ87"/>
<dbReference type="KEGG" id="hhd:HBHAL_3965"/>
<dbReference type="EMBL" id="HE717023">
    <property type="protein sequence ID" value="CCG46307.1"/>
    <property type="molecule type" value="Genomic_DNA"/>
</dbReference>
<sequence>MLEYKVFSEEHTKPYVLLLHGIGGSANIFFPQIKEYKKHFNVIAIHLRGHKGSPSVYSNSSAFSFKEAANDVIEVMDQLRIKKAHFVGVSLGTVIIHQLLSMAPNRVETAVMGGAITKMNLISRLLLSFGKLAKNVMPYLWLYSLFARVLMPRKNHKESRNAFIKEASQMKRAEFLGWYDIAPTVDTTFMDVEKTAGSIPKLYLMGSGDRMFKKDTWKNVKNMPNTTCLFIPNSGHVVNLDTPEIFNNCSISYMKTKGNIHGSLLEEKT</sequence>
<evidence type="ECO:0000313" key="3">
    <source>
        <dbReference type="Proteomes" id="UP000007397"/>
    </source>
</evidence>
<dbReference type="Pfam" id="PF00561">
    <property type="entry name" value="Abhydrolase_1"/>
    <property type="match status" value="1"/>
</dbReference>
<dbReference type="STRING" id="866895.HBHAL_3965"/>
<proteinExistence type="predicted"/>
<dbReference type="Gene3D" id="3.40.50.1820">
    <property type="entry name" value="alpha/beta hydrolase"/>
    <property type="match status" value="1"/>
</dbReference>
<organism evidence="2 3">
    <name type="scientific">Halobacillus halophilus (strain ATCC 35676 / DSM 2266 / JCM 20832 / KCTC 3685 / LMG 17431 / NBRC 102448 / NCIMB 2269)</name>
    <name type="common">Sporosarcina halophila</name>
    <dbReference type="NCBI Taxonomy" id="866895"/>
    <lineage>
        <taxon>Bacteria</taxon>
        <taxon>Bacillati</taxon>
        <taxon>Bacillota</taxon>
        <taxon>Bacilli</taxon>
        <taxon>Bacillales</taxon>
        <taxon>Bacillaceae</taxon>
        <taxon>Halobacillus</taxon>
    </lineage>
</organism>
<dbReference type="RefSeq" id="WP_014644196.1">
    <property type="nucleotide sequence ID" value="NC_017668.1"/>
</dbReference>
<keyword evidence="2" id="KW-0378">Hydrolase</keyword>
<dbReference type="GO" id="GO:0016787">
    <property type="term" value="F:hydrolase activity"/>
    <property type="evidence" value="ECO:0007669"/>
    <property type="project" value="UniProtKB-KW"/>
</dbReference>
<dbReference type="InterPro" id="IPR000073">
    <property type="entry name" value="AB_hydrolase_1"/>
</dbReference>
<evidence type="ECO:0000313" key="2">
    <source>
        <dbReference type="EMBL" id="CCG46307.1"/>
    </source>
</evidence>
<keyword evidence="2" id="KW-0012">Acyltransferase</keyword>
<gene>
    <name evidence="2" type="ordered locus">HBHAL_3965</name>
</gene>